<dbReference type="PROSITE" id="PS51125">
    <property type="entry name" value="NHL"/>
    <property type="match status" value="1"/>
</dbReference>
<evidence type="ECO:0000313" key="6">
    <source>
        <dbReference type="EMBL" id="MBU3078605.1"/>
    </source>
</evidence>
<evidence type="ECO:0000256" key="1">
    <source>
        <dbReference type="ARBA" id="ARBA00022729"/>
    </source>
</evidence>
<evidence type="ECO:0000256" key="3">
    <source>
        <dbReference type="ARBA" id="ARBA00023180"/>
    </source>
</evidence>
<protein>
    <recommendedName>
        <fullName evidence="8">NHL repeat-containing protein</fullName>
    </recommendedName>
</protein>
<dbReference type="Gene3D" id="2.120.10.30">
    <property type="entry name" value="TolB, C-terminal domain"/>
    <property type="match status" value="1"/>
</dbReference>
<dbReference type="PANTHER" id="PTHR10680">
    <property type="entry name" value="PEPTIDYL-GLYCINE ALPHA-AMIDATING MONOOXYGENASE"/>
    <property type="match status" value="1"/>
</dbReference>
<evidence type="ECO:0000256" key="4">
    <source>
        <dbReference type="PROSITE-ProRule" id="PRU00504"/>
    </source>
</evidence>
<gene>
    <name evidence="6" type="ORF">KOF26_12065</name>
</gene>
<dbReference type="PANTHER" id="PTHR10680:SF38">
    <property type="entry name" value="BLL1368 PROTEIN"/>
    <property type="match status" value="1"/>
</dbReference>
<name>A0ABS6BK10_9SPHN</name>
<dbReference type="InterPro" id="IPR011042">
    <property type="entry name" value="6-blade_b-propeller_TolB-like"/>
</dbReference>
<organism evidence="6 7">
    <name type="scientific">Sphingomonas quercus</name>
    <dbReference type="NCBI Taxonomy" id="2842451"/>
    <lineage>
        <taxon>Bacteria</taxon>
        <taxon>Pseudomonadati</taxon>
        <taxon>Pseudomonadota</taxon>
        <taxon>Alphaproteobacteria</taxon>
        <taxon>Sphingomonadales</taxon>
        <taxon>Sphingomonadaceae</taxon>
        <taxon>Sphingomonas</taxon>
    </lineage>
</organism>
<keyword evidence="2" id="KW-0677">Repeat</keyword>
<reference evidence="6 7" key="1">
    <citation type="submission" date="2021-06" db="EMBL/GenBank/DDBJ databases">
        <title>Sphingomonas sp. XMGL2, whole genome shotgun sequencing project.</title>
        <authorList>
            <person name="Zhao G."/>
            <person name="Shen L."/>
        </authorList>
    </citation>
    <scope>NUCLEOTIDE SEQUENCE [LARGE SCALE GENOMIC DNA]</scope>
    <source>
        <strain evidence="6 7">XMGL2</strain>
    </source>
</reference>
<keyword evidence="1 5" id="KW-0732">Signal</keyword>
<evidence type="ECO:0008006" key="8">
    <source>
        <dbReference type="Google" id="ProtNLM"/>
    </source>
</evidence>
<comment type="caution">
    <text evidence="6">The sequence shown here is derived from an EMBL/GenBank/DDBJ whole genome shotgun (WGS) entry which is preliminary data.</text>
</comment>
<feature type="signal peptide" evidence="5">
    <location>
        <begin position="1"/>
        <end position="23"/>
    </location>
</feature>
<dbReference type="Pfam" id="PF01436">
    <property type="entry name" value="NHL"/>
    <property type="match status" value="1"/>
</dbReference>
<evidence type="ECO:0000256" key="5">
    <source>
        <dbReference type="SAM" id="SignalP"/>
    </source>
</evidence>
<feature type="repeat" description="NHL" evidence="4">
    <location>
        <begin position="287"/>
        <end position="322"/>
    </location>
</feature>
<dbReference type="EMBL" id="JAHKRT010000006">
    <property type="protein sequence ID" value="MBU3078605.1"/>
    <property type="molecule type" value="Genomic_DNA"/>
</dbReference>
<evidence type="ECO:0000256" key="2">
    <source>
        <dbReference type="ARBA" id="ARBA00022737"/>
    </source>
</evidence>
<keyword evidence="3" id="KW-0325">Glycoprotein</keyword>
<keyword evidence="7" id="KW-1185">Reference proteome</keyword>
<proteinExistence type="predicted"/>
<dbReference type="SUPFAM" id="SSF63829">
    <property type="entry name" value="Calcium-dependent phosphotriesterase"/>
    <property type="match status" value="1"/>
</dbReference>
<sequence>MRGYRAVLLAATGGLLAAATAQAQSVPPTSGPAENGQPAWFLKGSFPDPTGNTAVAPGGKVTVLPRPTSPPQLLMPNPPGCRQSPVCGNRMPGAPQRNQMQRVQWQATLGYQYSYPVNLPEGIGGVPSVALDSKGNLWVFQRKPLGMAQLFKYDRNNKLILTIGDDVIGHANKAHGMAIDAEDNVWILDTGLATAKKVSPDGKLLMTIGTAGHRGDWDEAKGQRLLWEPVMLAFGRNGDIYIAEGHGNESPNDTQTDDPANQSGAARIIQLDKSGKFIRQWYGNNVNNGKFESAHGLAIDPTNGDVWIGDREQYRIVVYSADGKFLRNILTRNLVCAIQFDPEGNPWMASGQDGQFLKMDRSGRVLGAIGNGMGIGTGEFIEASYWVFDKDSNLYAGDTSVGRVTVMKKSR</sequence>
<accession>A0ABS6BK10</accession>
<dbReference type="Proteomes" id="UP000776276">
    <property type="component" value="Unassembled WGS sequence"/>
</dbReference>
<dbReference type="InterPro" id="IPR001258">
    <property type="entry name" value="NHL_repeat"/>
</dbReference>
<feature type="chain" id="PRO_5045954064" description="NHL repeat-containing protein" evidence="5">
    <location>
        <begin position="24"/>
        <end position="411"/>
    </location>
</feature>
<evidence type="ECO:0000313" key="7">
    <source>
        <dbReference type="Proteomes" id="UP000776276"/>
    </source>
</evidence>